<dbReference type="InterPro" id="IPR017871">
    <property type="entry name" value="ABC_transporter-like_CS"/>
</dbReference>
<dbReference type="InterPro" id="IPR003593">
    <property type="entry name" value="AAA+_ATPase"/>
</dbReference>
<accession>A0A1I6P812</accession>
<dbReference type="CDD" id="cd03230">
    <property type="entry name" value="ABC_DR_subfamily_A"/>
    <property type="match status" value="1"/>
</dbReference>
<dbReference type="EMBL" id="FOZV01000001">
    <property type="protein sequence ID" value="SFS36306.1"/>
    <property type="molecule type" value="Genomic_DNA"/>
</dbReference>
<dbReference type="GO" id="GO:0016887">
    <property type="term" value="F:ATP hydrolysis activity"/>
    <property type="evidence" value="ECO:0007669"/>
    <property type="project" value="InterPro"/>
</dbReference>
<dbReference type="STRING" id="871741.SAMN05192570_0916"/>
<keyword evidence="2 4" id="KW-0067">ATP-binding</keyword>
<dbReference type="PROSITE" id="PS00211">
    <property type="entry name" value="ABC_TRANSPORTER_1"/>
    <property type="match status" value="1"/>
</dbReference>
<evidence type="ECO:0000256" key="1">
    <source>
        <dbReference type="ARBA" id="ARBA00022741"/>
    </source>
</evidence>
<evidence type="ECO:0000313" key="4">
    <source>
        <dbReference type="EMBL" id="SFS36306.1"/>
    </source>
</evidence>
<protein>
    <submittedName>
        <fullName evidence="4">ABC-2 type transport system ATP-binding protein</fullName>
    </submittedName>
</protein>
<dbReference type="SUPFAM" id="SSF52540">
    <property type="entry name" value="P-loop containing nucleoside triphosphate hydrolases"/>
    <property type="match status" value="1"/>
</dbReference>
<dbReference type="GO" id="GO:0005524">
    <property type="term" value="F:ATP binding"/>
    <property type="evidence" value="ECO:0007669"/>
    <property type="project" value="UniProtKB-KW"/>
</dbReference>
<evidence type="ECO:0000313" key="5">
    <source>
        <dbReference type="Proteomes" id="UP000198788"/>
    </source>
</evidence>
<dbReference type="SMART" id="SM00382">
    <property type="entry name" value="AAA"/>
    <property type="match status" value="1"/>
</dbReference>
<dbReference type="PANTHER" id="PTHR43038:SF3">
    <property type="entry name" value="ABC TRANSPORTER G FAMILY MEMBER 20 ISOFORM X1"/>
    <property type="match status" value="1"/>
</dbReference>
<keyword evidence="1" id="KW-0547">Nucleotide-binding</keyword>
<dbReference type="AlphaFoldDB" id="A0A1I6P812"/>
<proteinExistence type="predicted"/>
<reference evidence="5" key="1">
    <citation type="submission" date="2016-10" db="EMBL/GenBank/DDBJ databases">
        <authorList>
            <person name="Varghese N."/>
            <person name="Submissions S."/>
        </authorList>
    </citation>
    <scope>NUCLEOTIDE SEQUENCE [LARGE SCALE GENOMIC DNA]</scope>
    <source>
        <strain evidence="5">CGMCC 1.10683</strain>
    </source>
</reference>
<dbReference type="PROSITE" id="PS50893">
    <property type="entry name" value="ABC_TRANSPORTER_2"/>
    <property type="match status" value="1"/>
</dbReference>
<dbReference type="Pfam" id="PF00005">
    <property type="entry name" value="ABC_tran"/>
    <property type="match status" value="1"/>
</dbReference>
<dbReference type="InterPro" id="IPR027417">
    <property type="entry name" value="P-loop_NTPase"/>
</dbReference>
<name>A0A1I6P812_9CAUL</name>
<gene>
    <name evidence="4" type="ORF">SAMN05192570_0916</name>
</gene>
<feature type="domain" description="ABC transporter" evidence="3">
    <location>
        <begin position="8"/>
        <end position="235"/>
    </location>
</feature>
<evidence type="ECO:0000259" key="3">
    <source>
        <dbReference type="PROSITE" id="PS50893"/>
    </source>
</evidence>
<sequence>MTVASPVIDVRGLNKSFGALHAVHDFGITVERGRICGFLGPNGAGKTTTLRLLCGLLTPDSGEGEVLGYNVMSQSELIKRRVGYMTQKFSLYDDLSIEQNLIFTSRVHELDRRAARVEAALERLGLVKRRRQLAGTLSGGWKQRLALAAATLHEPELLLLDEPTAGVDPEARRTFWDEIHALSDEGMTVLVSTHYMDEAERCHEIAYIAGGRTLARGTADQVIDESGLTTFLAEGPNVGRLIPRLRNHAGVEMATVFGTTLHVSGRDRAALEEAIAPLSQAPIVWTETRPTLEDVFIQLTADLQREAD</sequence>
<dbReference type="OrthoDB" id="9805029at2"/>
<keyword evidence="5" id="KW-1185">Reference proteome</keyword>
<dbReference type="PANTHER" id="PTHR43038">
    <property type="entry name" value="ATP-BINDING CASSETTE, SUB-FAMILY H, MEMBER 1"/>
    <property type="match status" value="1"/>
</dbReference>
<dbReference type="Gene3D" id="3.40.50.300">
    <property type="entry name" value="P-loop containing nucleotide triphosphate hydrolases"/>
    <property type="match status" value="1"/>
</dbReference>
<evidence type="ECO:0000256" key="2">
    <source>
        <dbReference type="ARBA" id="ARBA00022840"/>
    </source>
</evidence>
<dbReference type="InterPro" id="IPR003439">
    <property type="entry name" value="ABC_transporter-like_ATP-bd"/>
</dbReference>
<organism evidence="4 5">
    <name type="scientific">Brevundimonas viscosa</name>
    <dbReference type="NCBI Taxonomy" id="871741"/>
    <lineage>
        <taxon>Bacteria</taxon>
        <taxon>Pseudomonadati</taxon>
        <taxon>Pseudomonadota</taxon>
        <taxon>Alphaproteobacteria</taxon>
        <taxon>Caulobacterales</taxon>
        <taxon>Caulobacteraceae</taxon>
        <taxon>Brevundimonas</taxon>
    </lineage>
</organism>
<dbReference type="Proteomes" id="UP000198788">
    <property type="component" value="Unassembled WGS sequence"/>
</dbReference>
<dbReference type="RefSeq" id="WP_092307172.1">
    <property type="nucleotide sequence ID" value="NZ_FOZV01000001.1"/>
</dbReference>